<dbReference type="SUPFAM" id="SSF48371">
    <property type="entry name" value="ARM repeat"/>
    <property type="match status" value="1"/>
</dbReference>
<dbReference type="PANTHER" id="PTHR22849">
    <property type="entry name" value="WDSAM1 PROTEIN"/>
    <property type="match status" value="1"/>
</dbReference>
<dbReference type="SUPFAM" id="SSF57850">
    <property type="entry name" value="RING/U-box"/>
    <property type="match status" value="1"/>
</dbReference>
<dbReference type="InterPro" id="IPR016024">
    <property type="entry name" value="ARM-type_fold"/>
</dbReference>
<comment type="catalytic activity">
    <reaction evidence="1 5">
        <text>S-ubiquitinyl-[E2 ubiquitin-conjugating enzyme]-L-cysteine + [acceptor protein]-L-lysine = [E2 ubiquitin-conjugating enzyme]-L-cysteine + N(6)-ubiquitinyl-[acceptor protein]-L-lysine.</text>
        <dbReference type="EC" id="2.3.2.27"/>
    </reaction>
</comment>
<sequence length="424" mass="47628">MEKCSHLHNSDPNMDFPQHFRCPISMELMKDPVTICTGVTYERKNIEKWFNSYKKNTCPATMQCIDSFEMTPNHTLKRLIQAWQQNGKSKSCIPSSPAQAAKHEELISLLKTIESTPFKVSPLKKLKSVVEIGDEIKLDFKKSGGVELLVKIVVQILVECCSDFVAFRACEEAIGVLDQLPLSDEEEDCQTLQLLMKPECIKSFTIMLQRGSAEARFCIVSIFQKMARADFHWNHAIKDEGIDFFKSLLEIVSDEMCTRASSCALQVLIDILDASKKSRLQAIEAGALCTLIDLLPDSNKSKCEKIMLLIKLLCECAEGRLAFIEHGLGIAAISKKMLNVSTAATKIGVKILWLICFSHPTENVLEEMLMFGSVKKLVALLHIGGSSTTKARVIKIFKYHGNTWKRYPCFPSDIKDYLGLGYDI</sequence>
<keyword evidence="4 5" id="KW-0833">Ubl conjugation pathway</keyword>
<accession>A0A6P6WEJ5</accession>
<dbReference type="PROSITE" id="PS51698">
    <property type="entry name" value="U_BOX"/>
    <property type="match status" value="1"/>
</dbReference>
<evidence type="ECO:0000256" key="3">
    <source>
        <dbReference type="ARBA" id="ARBA00022679"/>
    </source>
</evidence>
<dbReference type="GeneID" id="113732096"/>
<evidence type="ECO:0000259" key="6">
    <source>
        <dbReference type="PROSITE" id="PS51698"/>
    </source>
</evidence>
<protein>
    <recommendedName>
        <fullName evidence="5 6">U-box domain-containing protein</fullName>
        <ecNumber evidence="5">2.3.2.27</ecNumber>
    </recommendedName>
    <alternativeName>
        <fullName evidence="5">RING-type E3 ubiquitin transferase PUB</fullName>
    </alternativeName>
</protein>
<evidence type="ECO:0000313" key="8">
    <source>
        <dbReference type="RefSeq" id="XP_027113515.1"/>
    </source>
</evidence>
<dbReference type="InterPro" id="IPR013083">
    <property type="entry name" value="Znf_RING/FYVE/PHD"/>
</dbReference>
<reference evidence="8" key="2">
    <citation type="submission" date="2025-08" db="UniProtKB">
        <authorList>
            <consortium name="RefSeq"/>
        </authorList>
    </citation>
    <scope>IDENTIFICATION</scope>
    <source>
        <tissue evidence="8">Leaves</tissue>
    </source>
</reference>
<dbReference type="InterPro" id="IPR058678">
    <property type="entry name" value="ARM_PUB"/>
</dbReference>
<proteinExistence type="predicted"/>
<dbReference type="Pfam" id="PF25598">
    <property type="entry name" value="ARM_PUB"/>
    <property type="match status" value="1"/>
</dbReference>
<dbReference type="OrthoDB" id="10064100at2759"/>
<name>A0A6P6WEJ5_COFAR</name>
<evidence type="ECO:0000256" key="2">
    <source>
        <dbReference type="ARBA" id="ARBA00004906"/>
    </source>
</evidence>
<dbReference type="EC" id="2.3.2.27" evidence="5"/>
<evidence type="ECO:0000256" key="5">
    <source>
        <dbReference type="RuleBase" id="RU369093"/>
    </source>
</evidence>
<dbReference type="RefSeq" id="XP_027113515.1">
    <property type="nucleotide sequence ID" value="XM_027257714.2"/>
</dbReference>
<comment type="function">
    <text evidence="5">Functions as an E3 ubiquitin ligase.</text>
</comment>
<dbReference type="AlphaFoldDB" id="A0A6P6WEJ5"/>
<feature type="domain" description="U-box" evidence="6">
    <location>
        <begin position="15"/>
        <end position="90"/>
    </location>
</feature>
<dbReference type="Gene3D" id="1.25.10.10">
    <property type="entry name" value="Leucine-rich Repeat Variant"/>
    <property type="match status" value="1"/>
</dbReference>
<dbReference type="GO" id="GO:0061630">
    <property type="term" value="F:ubiquitin protein ligase activity"/>
    <property type="evidence" value="ECO:0007669"/>
    <property type="project" value="UniProtKB-UniRule"/>
</dbReference>
<dbReference type="PANTHER" id="PTHR22849:SF23">
    <property type="entry name" value="U-BOX DOMAIN-CONTAINING PROTEIN"/>
    <property type="match status" value="1"/>
</dbReference>
<dbReference type="Gene3D" id="3.30.40.10">
    <property type="entry name" value="Zinc/RING finger domain, C3HC4 (zinc finger)"/>
    <property type="match status" value="1"/>
</dbReference>
<dbReference type="InterPro" id="IPR045210">
    <property type="entry name" value="RING-Ubox_PUB"/>
</dbReference>
<dbReference type="Proteomes" id="UP001652660">
    <property type="component" value="Chromosome 2e"/>
</dbReference>
<comment type="pathway">
    <text evidence="2 5">Protein modification; protein ubiquitination.</text>
</comment>
<dbReference type="CDD" id="cd16664">
    <property type="entry name" value="RING-Ubox_PUB"/>
    <property type="match status" value="1"/>
</dbReference>
<evidence type="ECO:0000313" key="7">
    <source>
        <dbReference type="Proteomes" id="UP001652660"/>
    </source>
</evidence>
<dbReference type="InterPro" id="IPR045185">
    <property type="entry name" value="PUB22/23/24-like"/>
</dbReference>
<dbReference type="InterPro" id="IPR011989">
    <property type="entry name" value="ARM-like"/>
</dbReference>
<keyword evidence="7" id="KW-1185">Reference proteome</keyword>
<dbReference type="SMART" id="SM00504">
    <property type="entry name" value="Ubox"/>
    <property type="match status" value="1"/>
</dbReference>
<organism evidence="7 8">
    <name type="scientific">Coffea arabica</name>
    <name type="common">Arabian coffee</name>
    <dbReference type="NCBI Taxonomy" id="13443"/>
    <lineage>
        <taxon>Eukaryota</taxon>
        <taxon>Viridiplantae</taxon>
        <taxon>Streptophyta</taxon>
        <taxon>Embryophyta</taxon>
        <taxon>Tracheophyta</taxon>
        <taxon>Spermatophyta</taxon>
        <taxon>Magnoliopsida</taxon>
        <taxon>eudicotyledons</taxon>
        <taxon>Gunneridae</taxon>
        <taxon>Pentapetalae</taxon>
        <taxon>asterids</taxon>
        <taxon>lamiids</taxon>
        <taxon>Gentianales</taxon>
        <taxon>Rubiaceae</taxon>
        <taxon>Ixoroideae</taxon>
        <taxon>Gardenieae complex</taxon>
        <taxon>Bertiereae - Coffeeae clade</taxon>
        <taxon>Coffeeae</taxon>
        <taxon>Coffea</taxon>
    </lineage>
</organism>
<dbReference type="InterPro" id="IPR003613">
    <property type="entry name" value="Ubox_domain"/>
</dbReference>
<evidence type="ECO:0000256" key="4">
    <source>
        <dbReference type="ARBA" id="ARBA00022786"/>
    </source>
</evidence>
<dbReference type="Pfam" id="PF04564">
    <property type="entry name" value="U-box"/>
    <property type="match status" value="1"/>
</dbReference>
<dbReference type="GO" id="GO:0016567">
    <property type="term" value="P:protein ubiquitination"/>
    <property type="evidence" value="ECO:0007669"/>
    <property type="project" value="UniProtKB-UniRule"/>
</dbReference>
<keyword evidence="3 5" id="KW-0808">Transferase</keyword>
<reference evidence="7" key="1">
    <citation type="journal article" date="2025" name="Foods">
        <title>Unveiling the Microbial Signatures of Arabica Coffee Cherries: Insights into Ripeness Specific Diversity, Functional Traits, and Implications for Quality and Safety.</title>
        <authorList>
            <consortium name="RefSeq"/>
            <person name="Tenea G.N."/>
            <person name="Cifuentes V."/>
            <person name="Reyes P."/>
            <person name="Cevallos-Vallejos M."/>
        </authorList>
    </citation>
    <scope>NUCLEOTIDE SEQUENCE [LARGE SCALE GENOMIC DNA]</scope>
</reference>
<gene>
    <name evidence="8" type="primary">LOC113732096</name>
</gene>
<dbReference type="UniPathway" id="UPA00143"/>
<evidence type="ECO:0000256" key="1">
    <source>
        <dbReference type="ARBA" id="ARBA00000900"/>
    </source>
</evidence>